<feature type="domain" description="DUF218" evidence="1">
    <location>
        <begin position="46"/>
        <end position="172"/>
    </location>
</feature>
<dbReference type="Gene3D" id="1.10.3620.10">
    <property type="entry name" value="YdcF like domain"/>
    <property type="match status" value="1"/>
</dbReference>
<dbReference type="InterPro" id="IPR003848">
    <property type="entry name" value="DUF218"/>
</dbReference>
<evidence type="ECO:0000313" key="2">
    <source>
        <dbReference type="EMBL" id="EMS73052.1"/>
    </source>
</evidence>
<dbReference type="Pfam" id="PF02698">
    <property type="entry name" value="DUF218"/>
    <property type="match status" value="1"/>
</dbReference>
<dbReference type="InterPro" id="IPR051599">
    <property type="entry name" value="Cell_Envelope_Assoc"/>
</dbReference>
<comment type="caution">
    <text evidence="2">The sequence shown here is derived from an EMBL/GenBank/DDBJ whole genome shotgun (WGS) entry which is preliminary data.</text>
</comment>
<dbReference type="GO" id="GO:0005886">
    <property type="term" value="C:plasma membrane"/>
    <property type="evidence" value="ECO:0007669"/>
    <property type="project" value="TreeGrafter"/>
</dbReference>
<evidence type="ECO:0000259" key="1">
    <source>
        <dbReference type="Pfam" id="PF02698"/>
    </source>
</evidence>
<keyword evidence="3" id="KW-1185">Reference proteome</keyword>
<dbReference type="EMBL" id="AORV01000022">
    <property type="protein sequence ID" value="EMS73052.1"/>
    <property type="molecule type" value="Genomic_DNA"/>
</dbReference>
<dbReference type="RefSeq" id="WP_004624382.1">
    <property type="nucleotide sequence ID" value="NZ_AORV01000022.1"/>
</dbReference>
<accession>S0FMB3</accession>
<name>S0FMB3_RUMCE</name>
<dbReference type="Proteomes" id="UP000014155">
    <property type="component" value="Unassembled WGS sequence"/>
</dbReference>
<dbReference type="InterPro" id="IPR014729">
    <property type="entry name" value="Rossmann-like_a/b/a_fold"/>
</dbReference>
<dbReference type="eggNOG" id="COG1434">
    <property type="taxonomic scope" value="Bacteria"/>
</dbReference>
<dbReference type="PANTHER" id="PTHR30336">
    <property type="entry name" value="INNER MEMBRANE PROTEIN, PROBABLE PERMEASE"/>
    <property type="match status" value="1"/>
</dbReference>
<dbReference type="Gene3D" id="3.40.50.620">
    <property type="entry name" value="HUPs"/>
    <property type="match status" value="1"/>
</dbReference>
<reference evidence="2 3" key="1">
    <citation type="journal article" date="2013" name="Genome Announc.">
        <title>Draft Genome Sequence of the Cellulolytic, Mesophilic, Anaerobic Bacterium Clostridium termitidis Strain CT1112 (DSM 5398).</title>
        <authorList>
            <person name="Lal S."/>
            <person name="Ramachandran U."/>
            <person name="Zhang X."/>
            <person name="Munir R."/>
            <person name="Sparling R."/>
            <person name="Levin D.B."/>
        </authorList>
    </citation>
    <scope>NUCLEOTIDE SEQUENCE [LARGE SCALE GENOMIC DNA]</scope>
    <source>
        <strain evidence="2 3">CT1112</strain>
    </source>
</reference>
<organism evidence="2 3">
    <name type="scientific">Ruminiclostridium cellobioparum subsp. termitidis CT1112</name>
    <dbReference type="NCBI Taxonomy" id="1195236"/>
    <lineage>
        <taxon>Bacteria</taxon>
        <taxon>Bacillati</taxon>
        <taxon>Bacillota</taxon>
        <taxon>Clostridia</taxon>
        <taxon>Eubacteriales</taxon>
        <taxon>Oscillospiraceae</taxon>
        <taxon>Ruminiclostridium</taxon>
    </lineage>
</organism>
<dbReference type="PANTHER" id="PTHR30336:SF20">
    <property type="entry name" value="DUF218 DOMAIN-CONTAINING PROTEIN"/>
    <property type="match status" value="1"/>
</dbReference>
<evidence type="ECO:0000313" key="3">
    <source>
        <dbReference type="Proteomes" id="UP000014155"/>
    </source>
</evidence>
<gene>
    <name evidence="2" type="ORF">CTER_0997</name>
</gene>
<dbReference type="AlphaFoldDB" id="S0FMB3"/>
<protein>
    <recommendedName>
        <fullName evidence="1">DUF218 domain-containing protein</fullName>
    </recommendedName>
</protein>
<sequence>MKDYTEFDAAADLNDIIKFLSRRDIQRLTGKALYDGFGISQADLLIILGSSIPYLAELGARAFVDGVAKELMIVGGIGHSTKYLAENIRNNPEYRDIAVENRPEADILKEVVSKNTGLDVNNIIIENRSTNCGENASQALKVLRERAEIPASVIIIQDPTMQLRTHAAFLKTWAGEKTRIISYSPFIPTIKAETGSLKFSDNIYGLWSFDRFIDLVMGEIPRLRDDQEGYGPEGKDFIVHVDIPDNVLEAYYRLQSIYGEYKHIKFRK</sequence>
<proteinExistence type="predicted"/>
<dbReference type="CDD" id="cd06259">
    <property type="entry name" value="YdcF-like"/>
    <property type="match status" value="1"/>
</dbReference>
<dbReference type="PATRIC" id="fig|1195236.3.peg.1292"/>
<dbReference type="STRING" id="1195236.CTER_0997"/>